<dbReference type="Gene3D" id="3.60.21.10">
    <property type="match status" value="1"/>
</dbReference>
<evidence type="ECO:0000313" key="2">
    <source>
        <dbReference type="Proteomes" id="UP001625374"/>
    </source>
</evidence>
<organism evidence="1 2">
    <name type="scientific">Marinilactibacillus psychrotolerans</name>
    <dbReference type="NCBI Taxonomy" id="191770"/>
    <lineage>
        <taxon>Bacteria</taxon>
        <taxon>Bacillati</taxon>
        <taxon>Bacillota</taxon>
        <taxon>Bacilli</taxon>
        <taxon>Lactobacillales</taxon>
        <taxon>Carnobacteriaceae</taxon>
        <taxon>Marinilactibacillus</taxon>
    </lineage>
</organism>
<dbReference type="RefSeq" id="WP_407142118.1">
    <property type="nucleotide sequence ID" value="NZ_JBGQQI010000010.1"/>
</dbReference>
<dbReference type="InterPro" id="IPR029052">
    <property type="entry name" value="Metallo-depent_PP-like"/>
</dbReference>
<protein>
    <submittedName>
        <fullName evidence="1">Uncharacterized protein</fullName>
    </submittedName>
</protein>
<dbReference type="Proteomes" id="UP001625374">
    <property type="component" value="Unassembled WGS sequence"/>
</dbReference>
<accession>A0ABW8ULR3</accession>
<gene>
    <name evidence="1" type="ORF">ACEN37_05830</name>
</gene>
<proteinExistence type="predicted"/>
<name>A0ABW8ULR3_9LACT</name>
<evidence type="ECO:0000313" key="1">
    <source>
        <dbReference type="EMBL" id="MFL2102771.1"/>
    </source>
</evidence>
<reference evidence="1 2" key="1">
    <citation type="submission" date="2024-08" db="EMBL/GenBank/DDBJ databases">
        <authorList>
            <person name="Arias E."/>
        </authorList>
    </citation>
    <scope>NUCLEOTIDE SEQUENCE [LARGE SCALE GENOMIC DNA]</scope>
    <source>
        <strain evidence="1 2">FAM 24106</strain>
    </source>
</reference>
<dbReference type="EMBL" id="JBGQQK010000013">
    <property type="protein sequence ID" value="MFL2102771.1"/>
    <property type="molecule type" value="Genomic_DNA"/>
</dbReference>
<sequence length="92" mass="10473">MFHYPILEWDGYFRGALHLYGHVPDTQTAHFDSILGPRAVNVGGDMIGYKPISIDEVMELVAARIQADQDGNEYSENHRKNVEGKDYLDFLC</sequence>
<comment type="caution">
    <text evidence="1">The sequence shown here is derived from an EMBL/GenBank/DDBJ whole genome shotgun (WGS) entry which is preliminary data.</text>
</comment>
<keyword evidence="2" id="KW-1185">Reference proteome</keyword>